<keyword evidence="1" id="KW-0808">Transferase</keyword>
<evidence type="ECO:0000313" key="1">
    <source>
        <dbReference type="EMBL" id="KAH7650695.1"/>
    </source>
</evidence>
<proteinExistence type="predicted"/>
<gene>
    <name evidence="1" type="ORF">IHE45_20G006100</name>
</gene>
<dbReference type="Proteomes" id="UP000827976">
    <property type="component" value="Chromosome 20"/>
</dbReference>
<evidence type="ECO:0000313" key="2">
    <source>
        <dbReference type="Proteomes" id="UP000827976"/>
    </source>
</evidence>
<dbReference type="EC" id="2.4.1.227" evidence="1"/>
<name>A0ACB7TUE5_DIOAL</name>
<reference evidence="2" key="1">
    <citation type="journal article" date="2022" name="Nat. Commun.">
        <title>Chromosome evolution and the genetic basis of agronomically important traits in greater yam.</title>
        <authorList>
            <person name="Bredeson J.V."/>
            <person name="Lyons J.B."/>
            <person name="Oniyinde I.O."/>
            <person name="Okereke N.R."/>
            <person name="Kolade O."/>
            <person name="Nnabue I."/>
            <person name="Nwadili C.O."/>
            <person name="Hribova E."/>
            <person name="Parker M."/>
            <person name="Nwogha J."/>
            <person name="Shu S."/>
            <person name="Carlson J."/>
            <person name="Kariba R."/>
            <person name="Muthemba S."/>
            <person name="Knop K."/>
            <person name="Barton G.J."/>
            <person name="Sherwood A.V."/>
            <person name="Lopez-Montes A."/>
            <person name="Asiedu R."/>
            <person name="Jamnadass R."/>
            <person name="Muchugi A."/>
            <person name="Goodstein D."/>
            <person name="Egesi C.N."/>
            <person name="Featherston J."/>
            <person name="Asfaw A."/>
            <person name="Simpson G.G."/>
            <person name="Dolezel J."/>
            <person name="Hendre P.S."/>
            <person name="Van Deynze A."/>
            <person name="Kumar P.L."/>
            <person name="Obidiegwu J.E."/>
            <person name="Bhattacharjee R."/>
            <person name="Rokhsar D.S."/>
        </authorList>
    </citation>
    <scope>NUCLEOTIDE SEQUENCE [LARGE SCALE GENOMIC DNA]</scope>
    <source>
        <strain evidence="2">cv. TDa95/00328</strain>
    </source>
</reference>
<organism evidence="1 2">
    <name type="scientific">Dioscorea alata</name>
    <name type="common">Purple yam</name>
    <dbReference type="NCBI Taxonomy" id="55571"/>
    <lineage>
        <taxon>Eukaryota</taxon>
        <taxon>Viridiplantae</taxon>
        <taxon>Streptophyta</taxon>
        <taxon>Embryophyta</taxon>
        <taxon>Tracheophyta</taxon>
        <taxon>Spermatophyta</taxon>
        <taxon>Magnoliopsida</taxon>
        <taxon>Liliopsida</taxon>
        <taxon>Dioscoreales</taxon>
        <taxon>Dioscoreaceae</taxon>
        <taxon>Dioscorea</taxon>
    </lineage>
</organism>
<comment type="caution">
    <text evidence="1">The sequence shown here is derived from an EMBL/GenBank/DDBJ whole genome shotgun (WGS) entry which is preliminary data.</text>
</comment>
<protein>
    <submittedName>
        <fullName evidence="1">Undecaprenyldiphospho-muramoylpentapeptide beta-N- acetylglucosaminyltransferase protein</fullName>
        <ecNumber evidence="1">2.4.1.227</ecNumber>
    </submittedName>
</protein>
<accession>A0ACB7TUE5</accession>
<dbReference type="EMBL" id="CM037030">
    <property type="protein sequence ID" value="KAH7650695.1"/>
    <property type="molecule type" value="Genomic_DNA"/>
</dbReference>
<sequence length="428" mass="46339">MASSPSPLNLLLLSPTLPKHPLLNLRHRLPRHRASRRSLSCCLALHPSGSGTGLRVVVTGGGTGGHIYPAIAIADELKNAYPDAQILFIGTESGMESEVVPSAGYDYSPVPSARLFRPFLNPVNLLLPFNLLRSVFISWTILRRFRPQIVLGTGSYVAAPVCFAAALAGIKFVIQEQNSFPGLTNRSLAPYAEKIFLAFNACVKYFPKEKCVVSGNPVRSALRRYVSKAVARSHFFPKASAKNGDEKAQVVLVLGGSSGAYALNIAVLNLYYEMLLEHKNRYIIWQTGADGYNEMESLVKNNRRLLLTPFLHSMDLAYAAADVVVSRAGAMTCTEILTTGKPSILIPSPTVADDHQTKNAYIMADVAGSKVIPQDELDSSSLEIAINEVLGDEKLMAEMSEKALSVARPNASAEIAQDMLSLIRASAP</sequence>
<keyword evidence="2" id="KW-1185">Reference proteome</keyword>
<keyword evidence="1" id="KW-0328">Glycosyltransferase</keyword>